<keyword evidence="1 5" id="KW-0346">Stress response</keyword>
<dbReference type="InParanoid" id="A0A165BDR2"/>
<dbReference type="SUPFAM" id="SSF49764">
    <property type="entry name" value="HSP20-like chaperones"/>
    <property type="match status" value="1"/>
</dbReference>
<name>A0A165BDR2_EXIGL</name>
<dbReference type="InterPro" id="IPR008978">
    <property type="entry name" value="HSP20-like_chaperone"/>
</dbReference>
<dbReference type="PROSITE" id="PS01031">
    <property type="entry name" value="SHSP"/>
    <property type="match status" value="1"/>
</dbReference>
<dbReference type="CDD" id="cd06464">
    <property type="entry name" value="ACD_sHsps-like"/>
    <property type="match status" value="1"/>
</dbReference>
<accession>A0A165BDR2</accession>
<evidence type="ECO:0000259" key="4">
    <source>
        <dbReference type="PROSITE" id="PS01031"/>
    </source>
</evidence>
<protein>
    <submittedName>
        <fullName evidence="5">Small heat shock protein</fullName>
    </submittedName>
</protein>
<dbReference type="InterPro" id="IPR031107">
    <property type="entry name" value="Small_HSP"/>
</dbReference>
<dbReference type="STRING" id="1314781.A0A165BDR2"/>
<dbReference type="Gene3D" id="2.60.40.790">
    <property type="match status" value="1"/>
</dbReference>
<reference evidence="5 6" key="1">
    <citation type="journal article" date="2016" name="Mol. Biol. Evol.">
        <title>Comparative Genomics of Early-Diverging Mushroom-Forming Fungi Provides Insights into the Origins of Lignocellulose Decay Capabilities.</title>
        <authorList>
            <person name="Nagy L.G."/>
            <person name="Riley R."/>
            <person name="Tritt A."/>
            <person name="Adam C."/>
            <person name="Daum C."/>
            <person name="Floudas D."/>
            <person name="Sun H."/>
            <person name="Yadav J.S."/>
            <person name="Pangilinan J."/>
            <person name="Larsson K.H."/>
            <person name="Matsuura K."/>
            <person name="Barry K."/>
            <person name="Labutti K."/>
            <person name="Kuo R."/>
            <person name="Ohm R.A."/>
            <person name="Bhattacharya S.S."/>
            <person name="Shirouzu T."/>
            <person name="Yoshinaga Y."/>
            <person name="Martin F.M."/>
            <person name="Grigoriev I.V."/>
            <person name="Hibbett D.S."/>
        </authorList>
    </citation>
    <scope>NUCLEOTIDE SEQUENCE [LARGE SCALE GENOMIC DNA]</scope>
    <source>
        <strain evidence="5 6">HHB12029</strain>
    </source>
</reference>
<dbReference type="Proteomes" id="UP000077266">
    <property type="component" value="Unassembled WGS sequence"/>
</dbReference>
<dbReference type="AlphaFoldDB" id="A0A165BDR2"/>
<dbReference type="EMBL" id="KV426485">
    <property type="protein sequence ID" value="KZV80402.1"/>
    <property type="molecule type" value="Genomic_DNA"/>
</dbReference>
<proteinExistence type="inferred from homology"/>
<evidence type="ECO:0000256" key="3">
    <source>
        <dbReference type="RuleBase" id="RU003616"/>
    </source>
</evidence>
<dbReference type="Pfam" id="PF00011">
    <property type="entry name" value="HSP20"/>
    <property type="match status" value="1"/>
</dbReference>
<sequence length="152" mass="16695">MSVFWTAYPSAFSEFDRAFNDVFSTNGAVTRAGNNNDQSLTQGFKPRMDVHESKDNNLVTATFELPGLKKEDVAIDVHNGRLTVSGEVKTSSEETKDGYVVRERRSGKFTRVLPLPQGVTPDNISAALNDGVLTVTFPKSTPEQEAKRIAVN</sequence>
<organism evidence="5 6">
    <name type="scientific">Exidia glandulosa HHB12029</name>
    <dbReference type="NCBI Taxonomy" id="1314781"/>
    <lineage>
        <taxon>Eukaryota</taxon>
        <taxon>Fungi</taxon>
        <taxon>Dikarya</taxon>
        <taxon>Basidiomycota</taxon>
        <taxon>Agaricomycotina</taxon>
        <taxon>Agaricomycetes</taxon>
        <taxon>Auriculariales</taxon>
        <taxon>Exidiaceae</taxon>
        <taxon>Exidia</taxon>
    </lineage>
</organism>
<dbReference type="FunCoup" id="A0A165BDR2">
    <property type="interactions" value="230"/>
</dbReference>
<keyword evidence="6" id="KW-1185">Reference proteome</keyword>
<dbReference type="InterPro" id="IPR002068">
    <property type="entry name" value="A-crystallin/Hsp20_dom"/>
</dbReference>
<evidence type="ECO:0000313" key="6">
    <source>
        <dbReference type="Proteomes" id="UP000077266"/>
    </source>
</evidence>
<dbReference type="OrthoDB" id="1431247at2759"/>
<evidence type="ECO:0000313" key="5">
    <source>
        <dbReference type="EMBL" id="KZV80402.1"/>
    </source>
</evidence>
<evidence type="ECO:0000256" key="1">
    <source>
        <dbReference type="ARBA" id="ARBA00023016"/>
    </source>
</evidence>
<comment type="similarity">
    <text evidence="2 3">Belongs to the small heat shock protein (HSP20) family.</text>
</comment>
<evidence type="ECO:0000256" key="2">
    <source>
        <dbReference type="PROSITE-ProRule" id="PRU00285"/>
    </source>
</evidence>
<feature type="domain" description="SHSP" evidence="4">
    <location>
        <begin position="39"/>
        <end position="152"/>
    </location>
</feature>
<dbReference type="PANTHER" id="PTHR11527">
    <property type="entry name" value="HEAT-SHOCK PROTEIN 20 FAMILY MEMBER"/>
    <property type="match status" value="1"/>
</dbReference>
<gene>
    <name evidence="5" type="ORF">EXIGLDRAFT_733052</name>
</gene>